<gene>
    <name evidence="6" type="ORF">B9G79_13995</name>
</gene>
<reference evidence="6 7" key="1">
    <citation type="submission" date="2017-04" db="EMBL/GenBank/DDBJ databases">
        <title>Whole genome sequence of Bdellovibrio bacteriovorus strain SSB218315.</title>
        <authorList>
            <person name="Oyedara O."/>
            <person name="Rodriguez-Perez M.A."/>
        </authorList>
    </citation>
    <scope>NUCLEOTIDE SEQUENCE [LARGE SCALE GENOMIC DNA]</scope>
    <source>
        <strain evidence="6 7">SSB218315</strain>
    </source>
</reference>
<evidence type="ECO:0000259" key="5">
    <source>
        <dbReference type="PROSITE" id="PS50931"/>
    </source>
</evidence>
<proteinExistence type="inferred from homology"/>
<dbReference type="GO" id="GO:0003700">
    <property type="term" value="F:DNA-binding transcription factor activity"/>
    <property type="evidence" value="ECO:0007669"/>
    <property type="project" value="InterPro"/>
</dbReference>
<dbReference type="EMBL" id="CP020946">
    <property type="protein sequence ID" value="ASD64605.1"/>
    <property type="molecule type" value="Genomic_DNA"/>
</dbReference>
<evidence type="ECO:0000256" key="3">
    <source>
        <dbReference type="ARBA" id="ARBA00023125"/>
    </source>
</evidence>
<evidence type="ECO:0000256" key="2">
    <source>
        <dbReference type="ARBA" id="ARBA00023015"/>
    </source>
</evidence>
<dbReference type="GO" id="GO:0003677">
    <property type="term" value="F:DNA binding"/>
    <property type="evidence" value="ECO:0007669"/>
    <property type="project" value="UniProtKB-KW"/>
</dbReference>
<dbReference type="InterPro" id="IPR036390">
    <property type="entry name" value="WH_DNA-bd_sf"/>
</dbReference>
<keyword evidence="3" id="KW-0238">DNA-binding</keyword>
<dbReference type="SUPFAM" id="SSF46785">
    <property type="entry name" value="Winged helix' DNA-binding domain"/>
    <property type="match status" value="1"/>
</dbReference>
<evidence type="ECO:0000256" key="4">
    <source>
        <dbReference type="ARBA" id="ARBA00023163"/>
    </source>
</evidence>
<protein>
    <recommendedName>
        <fullName evidence="5">HTH lysR-type domain-containing protein</fullName>
    </recommendedName>
</protein>
<dbReference type="InterPro" id="IPR000847">
    <property type="entry name" value="LysR_HTH_N"/>
</dbReference>
<comment type="similarity">
    <text evidence="1">Belongs to the LysR transcriptional regulatory family.</text>
</comment>
<keyword evidence="4" id="KW-0804">Transcription</keyword>
<feature type="domain" description="HTH lysR-type" evidence="5">
    <location>
        <begin position="1"/>
        <end position="58"/>
    </location>
</feature>
<accession>A0A1Z3NAZ6</accession>
<dbReference type="Gene3D" id="3.40.190.290">
    <property type="match status" value="1"/>
</dbReference>
<dbReference type="OrthoDB" id="8479357at2"/>
<keyword evidence="2" id="KW-0805">Transcription regulation</keyword>
<dbReference type="CDD" id="cd05466">
    <property type="entry name" value="PBP2_LTTR_substrate"/>
    <property type="match status" value="1"/>
</dbReference>
<dbReference type="PROSITE" id="PS50931">
    <property type="entry name" value="HTH_LYSR"/>
    <property type="match status" value="1"/>
</dbReference>
<dbReference type="GO" id="GO:0032993">
    <property type="term" value="C:protein-DNA complex"/>
    <property type="evidence" value="ECO:0007669"/>
    <property type="project" value="TreeGrafter"/>
</dbReference>
<dbReference type="Pfam" id="PF00126">
    <property type="entry name" value="HTH_1"/>
    <property type="match status" value="1"/>
</dbReference>
<dbReference type="Gene3D" id="1.10.10.10">
    <property type="entry name" value="Winged helix-like DNA-binding domain superfamily/Winged helix DNA-binding domain"/>
    <property type="match status" value="1"/>
</dbReference>
<dbReference type="InterPro" id="IPR005119">
    <property type="entry name" value="LysR_subst-bd"/>
</dbReference>
<dbReference type="PANTHER" id="PTHR30346">
    <property type="entry name" value="TRANSCRIPTIONAL DUAL REGULATOR HCAR-RELATED"/>
    <property type="match status" value="1"/>
</dbReference>
<dbReference type="Pfam" id="PF03466">
    <property type="entry name" value="LysR_substrate"/>
    <property type="match status" value="1"/>
</dbReference>
<dbReference type="InterPro" id="IPR036388">
    <property type="entry name" value="WH-like_DNA-bd_sf"/>
</dbReference>
<sequence>MDIGRVRYFQVFAETGSLVKASEVLHVSQPALSKALRLLEQEVGTKLLEPEGRGLRLTPAGQRFKNETAGLLDQWLKVPENLLRSDSEKVPYRLGSFEVFTTYFLSHLLKSVDLGPLELHEYRPGRLEQAIAEGVVDIGITYAPIPKAGVDFTEVTKIRMGIFGLKKFKGLNWSELPFVVPLLPTQGTPSKVQGLDGWPDHEYTRQILYRVTMMESAMELCRQGLCVAYLPEFVVNLHNKALLPDYRLVEMDSPLSQKDRKQSVFLIQRKNNPESTLYRQIAKSLRNLG</sequence>
<dbReference type="AlphaFoldDB" id="A0A1Z3NAZ6"/>
<evidence type="ECO:0000313" key="6">
    <source>
        <dbReference type="EMBL" id="ASD64605.1"/>
    </source>
</evidence>
<organism evidence="6 7">
    <name type="scientific">Bdellovibrio bacteriovorus</name>
    <dbReference type="NCBI Taxonomy" id="959"/>
    <lineage>
        <taxon>Bacteria</taxon>
        <taxon>Pseudomonadati</taxon>
        <taxon>Bdellovibrionota</taxon>
        <taxon>Bdellovibrionia</taxon>
        <taxon>Bdellovibrionales</taxon>
        <taxon>Pseudobdellovibrionaceae</taxon>
        <taxon>Bdellovibrio</taxon>
    </lineage>
</organism>
<dbReference type="PANTHER" id="PTHR30346:SF9">
    <property type="entry name" value="LYSR FAMILY TRANSCRIPTIONAL REGULATOR"/>
    <property type="match status" value="1"/>
</dbReference>
<dbReference type="PRINTS" id="PR00039">
    <property type="entry name" value="HTHLYSR"/>
</dbReference>
<dbReference type="SUPFAM" id="SSF53850">
    <property type="entry name" value="Periplasmic binding protein-like II"/>
    <property type="match status" value="1"/>
</dbReference>
<dbReference type="Proteomes" id="UP000197003">
    <property type="component" value="Chromosome"/>
</dbReference>
<evidence type="ECO:0000313" key="7">
    <source>
        <dbReference type="Proteomes" id="UP000197003"/>
    </source>
</evidence>
<dbReference type="RefSeq" id="WP_088566063.1">
    <property type="nucleotide sequence ID" value="NZ_CP020946.1"/>
</dbReference>
<name>A0A1Z3NAZ6_BDEBC</name>
<evidence type="ECO:0000256" key="1">
    <source>
        <dbReference type="ARBA" id="ARBA00009437"/>
    </source>
</evidence>